<name>A0A2H3B051_9AGAR</name>
<organism evidence="1 2">
    <name type="scientific">Armillaria solidipes</name>
    <dbReference type="NCBI Taxonomy" id="1076256"/>
    <lineage>
        <taxon>Eukaryota</taxon>
        <taxon>Fungi</taxon>
        <taxon>Dikarya</taxon>
        <taxon>Basidiomycota</taxon>
        <taxon>Agaricomycotina</taxon>
        <taxon>Agaricomycetes</taxon>
        <taxon>Agaricomycetidae</taxon>
        <taxon>Agaricales</taxon>
        <taxon>Marasmiineae</taxon>
        <taxon>Physalacriaceae</taxon>
        <taxon>Armillaria</taxon>
    </lineage>
</organism>
<reference evidence="2" key="1">
    <citation type="journal article" date="2017" name="Nat. Ecol. Evol.">
        <title>Genome expansion and lineage-specific genetic innovations in the forest pathogenic fungi Armillaria.</title>
        <authorList>
            <person name="Sipos G."/>
            <person name="Prasanna A.N."/>
            <person name="Walter M.C."/>
            <person name="O'Connor E."/>
            <person name="Balint B."/>
            <person name="Krizsan K."/>
            <person name="Kiss B."/>
            <person name="Hess J."/>
            <person name="Varga T."/>
            <person name="Slot J."/>
            <person name="Riley R."/>
            <person name="Boka B."/>
            <person name="Rigling D."/>
            <person name="Barry K."/>
            <person name="Lee J."/>
            <person name="Mihaltcheva S."/>
            <person name="LaButti K."/>
            <person name="Lipzen A."/>
            <person name="Waldron R."/>
            <person name="Moloney N.M."/>
            <person name="Sperisen C."/>
            <person name="Kredics L."/>
            <person name="Vagvoelgyi C."/>
            <person name="Patrignani A."/>
            <person name="Fitzpatrick D."/>
            <person name="Nagy I."/>
            <person name="Doyle S."/>
            <person name="Anderson J.B."/>
            <person name="Grigoriev I.V."/>
            <person name="Gueldener U."/>
            <person name="Muensterkoetter M."/>
            <person name="Nagy L.G."/>
        </authorList>
    </citation>
    <scope>NUCLEOTIDE SEQUENCE [LARGE SCALE GENOMIC DNA]</scope>
    <source>
        <strain evidence="2">28-4</strain>
    </source>
</reference>
<evidence type="ECO:0000313" key="2">
    <source>
        <dbReference type="Proteomes" id="UP000218334"/>
    </source>
</evidence>
<proteinExistence type="predicted"/>
<evidence type="ECO:0000313" key="1">
    <source>
        <dbReference type="EMBL" id="PBK64309.1"/>
    </source>
</evidence>
<keyword evidence="2" id="KW-1185">Reference proteome</keyword>
<protein>
    <recommendedName>
        <fullName evidence="3">F-box domain-containing protein</fullName>
    </recommendedName>
</protein>
<evidence type="ECO:0008006" key="3">
    <source>
        <dbReference type="Google" id="ProtNLM"/>
    </source>
</evidence>
<sequence>MHTLGLTWIMEDISVSLLPWRTDVRDVRIGSGSVRNTVIILSLSVLRDLELSRLTFWVVEDYFRLLANLPPTLKKLSVHGIRFRFDNLGAGCYATVRRAVELEHLEAHLGEDLSLLFRDDCPISLESLRVVYVPQARPHDLEDLKIVACRSYNAGTRAYVVTVSLPLTRLKALSITDGTELSDTLIELLSTPSNVPSPLEVLNFTIPLAWLMGGFNNLATALSQPCLRNLKELNLEMMISIHCLNRSRIFEERVEGLDGGVKSWE</sequence>
<gene>
    <name evidence="1" type="ORF">ARMSODRAFT_1023195</name>
</gene>
<dbReference type="AlphaFoldDB" id="A0A2H3B051"/>
<dbReference type="Proteomes" id="UP000218334">
    <property type="component" value="Unassembled WGS sequence"/>
</dbReference>
<dbReference type="EMBL" id="KZ293452">
    <property type="protein sequence ID" value="PBK64309.1"/>
    <property type="molecule type" value="Genomic_DNA"/>
</dbReference>
<accession>A0A2H3B051</accession>